<dbReference type="InterPro" id="IPR002941">
    <property type="entry name" value="DNA_methylase_N4/N6"/>
</dbReference>
<reference evidence="10 11" key="2">
    <citation type="journal article" date="2011" name="BMC Immunol.">
        <title>Comparison of static immersion and intravenous injection systems for exposure of zebrafish embryos to the natural pathogen Edwardsiella tarda.</title>
        <authorList>
            <person name="van Soest J.J."/>
            <person name="Stockhammer O.W."/>
            <person name="Ordas A."/>
            <person name="Bloemberg G.V."/>
            <person name="Spaink H.P."/>
            <person name="Meijer A.H."/>
        </authorList>
    </citation>
    <scope>NUCLEOTIDE SEQUENCE [LARGE SCALE GENOMIC DNA]</scope>
    <source>
        <strain evidence="10 11">FL6-60</strain>
    </source>
</reference>
<evidence type="ECO:0000256" key="7">
    <source>
        <dbReference type="ARBA" id="ARBA00023125"/>
    </source>
</evidence>
<dbReference type="AlphaFoldDB" id="A0A0H3DWF8"/>
<keyword evidence="7" id="KW-0238">DNA-binding</keyword>
<comment type="similarity">
    <text evidence="1">Belongs to the N(4)/N(6)-methyltransferase family. N(4) subfamily.</text>
</comment>
<dbReference type="GO" id="GO:0015667">
    <property type="term" value="F:site-specific DNA-methyltransferase (cytosine-N4-specific) activity"/>
    <property type="evidence" value="ECO:0007669"/>
    <property type="project" value="UniProtKB-EC"/>
</dbReference>
<dbReference type="PROSITE" id="PS00093">
    <property type="entry name" value="N4_MTASE"/>
    <property type="match status" value="1"/>
</dbReference>
<organism evidence="10 11">
    <name type="scientific">Edwardsiella tarda (strain FL6-60)</name>
    <dbReference type="NCBI Taxonomy" id="718251"/>
    <lineage>
        <taxon>Bacteria</taxon>
        <taxon>Pseudomonadati</taxon>
        <taxon>Pseudomonadota</taxon>
        <taxon>Gammaproteobacteria</taxon>
        <taxon>Enterobacterales</taxon>
        <taxon>Hafniaceae</taxon>
        <taxon>Edwardsiella</taxon>
    </lineage>
</organism>
<evidence type="ECO:0000256" key="4">
    <source>
        <dbReference type="ARBA" id="ARBA00022679"/>
    </source>
</evidence>
<dbReference type="HOGENOM" id="CLU_027633_0_0_6"/>
<keyword evidence="4" id="KW-0808">Transferase</keyword>
<dbReference type="GO" id="GO:0032259">
    <property type="term" value="P:methylation"/>
    <property type="evidence" value="ECO:0007669"/>
    <property type="project" value="UniProtKB-KW"/>
</dbReference>
<dbReference type="Pfam" id="PF01555">
    <property type="entry name" value="N6_N4_Mtase"/>
    <property type="match status" value="1"/>
</dbReference>
<dbReference type="InterPro" id="IPR029063">
    <property type="entry name" value="SAM-dependent_MTases_sf"/>
</dbReference>
<evidence type="ECO:0000256" key="8">
    <source>
        <dbReference type="ARBA" id="ARBA00049120"/>
    </source>
</evidence>
<dbReference type="Proteomes" id="UP000002230">
    <property type="component" value="Chromosome"/>
</dbReference>
<dbReference type="EC" id="2.1.1.113" evidence="2"/>
<keyword evidence="5" id="KW-0949">S-adenosyl-L-methionine</keyword>
<comment type="catalytic activity">
    <reaction evidence="8">
        <text>a 2'-deoxycytidine in DNA + S-adenosyl-L-methionine = an N(4)-methyl-2'-deoxycytidine in DNA + S-adenosyl-L-homocysteine + H(+)</text>
        <dbReference type="Rhea" id="RHEA:16857"/>
        <dbReference type="Rhea" id="RHEA-COMP:11369"/>
        <dbReference type="Rhea" id="RHEA-COMP:13674"/>
        <dbReference type="ChEBI" id="CHEBI:15378"/>
        <dbReference type="ChEBI" id="CHEBI:57856"/>
        <dbReference type="ChEBI" id="CHEBI:59789"/>
        <dbReference type="ChEBI" id="CHEBI:85452"/>
        <dbReference type="ChEBI" id="CHEBI:137933"/>
        <dbReference type="EC" id="2.1.1.113"/>
    </reaction>
</comment>
<evidence type="ECO:0000256" key="6">
    <source>
        <dbReference type="ARBA" id="ARBA00022747"/>
    </source>
</evidence>
<evidence type="ECO:0000256" key="2">
    <source>
        <dbReference type="ARBA" id="ARBA00012185"/>
    </source>
</evidence>
<dbReference type="KEGG" id="etd:ETAF_2782"/>
<evidence type="ECO:0000313" key="11">
    <source>
        <dbReference type="Proteomes" id="UP000002230"/>
    </source>
</evidence>
<name>A0A0H3DWF8_EDWTF</name>
<gene>
    <name evidence="10" type="ordered locus">ETAF_2782</name>
</gene>
<keyword evidence="3" id="KW-0489">Methyltransferase</keyword>
<dbReference type="PATRIC" id="fig|718251.5.peg.2894"/>
<dbReference type="GO" id="GO:0003677">
    <property type="term" value="F:DNA binding"/>
    <property type="evidence" value="ECO:0007669"/>
    <property type="project" value="UniProtKB-KW"/>
</dbReference>
<accession>A0A0H3DWF8</accession>
<sequence>MQISKKIYFSDYKCSSANKTGITIAFSESEYNLYNNIKHLSSATLRDMIDIQSYEKLETIANEKNVGKSTFIKDILAKKFVNQKNEKSFMRLQSTFSGGKGSPMHDWYPYLEGYSPEFVKCLISRFAPKAKTILDPFCGSGTTAIVSVLEGLNNYYCEVNPLCQYIIETKLIALTLSEEEKTKLVNELYSISNEITNVLKPSATETDLEKSFKSVFGNTKFFEDHIFKDILSYQCYISSIEDENLKRLLTIAGIRSLIPSSLLVRRGDLRFKTQKELEKGNQGFRFHVQKSLELIASDLLDITEGSGLATFLCDDAKEISGNNLIDAVITSPPYLNGTNYFRNTKIELWFIGKLKTKSDLRHYRDLAITSGINDVTKGKSLSSNNTIISEIPLLSECIKELSIKEYDSRISMMVENYFWDMFKFLSKLPKLLTNDATICIDLGDSVYCNVYIPTQDILKEMMSKLGFEENERVILRERKSRNGTKLVQTVQVFK</sequence>
<keyword evidence="11" id="KW-1185">Reference proteome</keyword>
<evidence type="ECO:0000256" key="3">
    <source>
        <dbReference type="ARBA" id="ARBA00022603"/>
    </source>
</evidence>
<dbReference type="SUPFAM" id="SSF53335">
    <property type="entry name" value="S-adenosyl-L-methionine-dependent methyltransferases"/>
    <property type="match status" value="3"/>
</dbReference>
<reference evidence="11" key="1">
    <citation type="submission" date="2010-08" db="EMBL/GenBank/DDBJ databases">
        <title>Genome comparisons of Edwardsiella bacteria analysed using deep sequencing technology.</title>
        <authorList>
            <person name="van Soest J.J."/>
            <person name="Henkel C.V."/>
            <person name="Jansen H.J."/>
            <person name="van den Hondel C.A.M.J.J."/>
            <person name="Bloemberg G.V."/>
            <person name="Meijer A.H."/>
            <person name="Spaink H.P."/>
        </authorList>
    </citation>
    <scope>NUCLEOTIDE SEQUENCE [LARGE SCALE GENOMIC DNA]</scope>
    <source>
        <strain evidence="11">FL6-60</strain>
    </source>
</reference>
<dbReference type="InterPro" id="IPR017985">
    <property type="entry name" value="MeTrfase_CN4_CS"/>
</dbReference>
<dbReference type="Gene3D" id="3.40.50.150">
    <property type="entry name" value="Vaccinia Virus protein VP39"/>
    <property type="match status" value="2"/>
</dbReference>
<protein>
    <recommendedName>
        <fullName evidence="2">site-specific DNA-methyltransferase (cytosine-N(4)-specific)</fullName>
        <ecNumber evidence="2">2.1.1.113</ecNumber>
    </recommendedName>
</protein>
<dbReference type="GO" id="GO:0009307">
    <property type="term" value="P:DNA restriction-modification system"/>
    <property type="evidence" value="ECO:0007669"/>
    <property type="project" value="UniProtKB-KW"/>
</dbReference>
<evidence type="ECO:0000259" key="9">
    <source>
        <dbReference type="Pfam" id="PF01555"/>
    </source>
</evidence>
<evidence type="ECO:0000313" key="10">
    <source>
        <dbReference type="EMBL" id="ADM42884.1"/>
    </source>
</evidence>
<dbReference type="EMBL" id="CP002154">
    <property type="protein sequence ID" value="ADM42884.1"/>
    <property type="molecule type" value="Genomic_DNA"/>
</dbReference>
<evidence type="ECO:0000256" key="5">
    <source>
        <dbReference type="ARBA" id="ARBA00022691"/>
    </source>
</evidence>
<dbReference type="GO" id="GO:0008170">
    <property type="term" value="F:N-methyltransferase activity"/>
    <property type="evidence" value="ECO:0007669"/>
    <property type="project" value="InterPro"/>
</dbReference>
<evidence type="ECO:0000256" key="1">
    <source>
        <dbReference type="ARBA" id="ARBA00010203"/>
    </source>
</evidence>
<keyword evidence="6" id="KW-0680">Restriction system</keyword>
<proteinExistence type="inferred from homology"/>
<feature type="domain" description="DNA methylase N-4/N-6" evidence="9">
    <location>
        <begin position="56"/>
        <end position="161"/>
    </location>
</feature>
<dbReference type="REBASE" id="27724">
    <property type="entry name" value="M1.Eta6ORF2782P"/>
</dbReference>